<feature type="compositionally biased region" description="Polar residues" evidence="1">
    <location>
        <begin position="133"/>
        <end position="142"/>
    </location>
</feature>
<evidence type="ECO:0000256" key="1">
    <source>
        <dbReference type="SAM" id="MobiDB-lite"/>
    </source>
</evidence>
<dbReference type="PIRSF" id="PIRSF018072">
    <property type="entry name" value="UCP018072"/>
    <property type="match status" value="1"/>
</dbReference>
<dbReference type="RefSeq" id="WP_058887561.1">
    <property type="nucleotide sequence ID" value="NZ_BAAAKT010000001.1"/>
</dbReference>
<reference evidence="5" key="2">
    <citation type="submission" date="2015-12" db="EMBL/GenBank/DDBJ databases">
        <authorList>
            <person name="Nair G.R."/>
            <person name="Kaur G."/>
            <person name="Mayilraj S."/>
        </authorList>
    </citation>
    <scope>NUCLEOTIDE SEQUENCE [LARGE SCALE GENOMIC DNA]</scope>
    <source>
        <strain evidence="5">CD08_7</strain>
    </source>
</reference>
<dbReference type="InterPro" id="IPR039569">
    <property type="entry name" value="FAS1-like_DH_region"/>
</dbReference>
<dbReference type="InterPro" id="IPR016709">
    <property type="entry name" value="HadA-like"/>
</dbReference>
<proteinExistence type="predicted"/>
<evidence type="ECO:0000313" key="5">
    <source>
        <dbReference type="Proteomes" id="UP000054023"/>
    </source>
</evidence>
<dbReference type="Proteomes" id="UP000054023">
    <property type="component" value="Unassembled WGS sequence"/>
</dbReference>
<dbReference type="Gene3D" id="3.10.129.10">
    <property type="entry name" value="Hotdog Thioesterase"/>
    <property type="match status" value="1"/>
</dbReference>
<gene>
    <name evidence="3" type="ORF">AVL63_09530</name>
    <name evidence="4" type="ORF">HNR24_002508</name>
</gene>
<feature type="region of interest" description="Disordered" evidence="1">
    <location>
        <begin position="131"/>
        <end position="159"/>
    </location>
</feature>
<dbReference type="Proteomes" id="UP000546252">
    <property type="component" value="Unassembled WGS sequence"/>
</dbReference>
<protein>
    <submittedName>
        <fullName evidence="4">Acyl dehydratase</fullName>
    </submittedName>
</protein>
<feature type="domain" description="FAS1-like dehydratase" evidence="2">
    <location>
        <begin position="8"/>
        <end position="133"/>
    </location>
</feature>
<reference evidence="3" key="1">
    <citation type="submission" date="2015-12" db="EMBL/GenBank/DDBJ databases">
        <authorList>
            <person name="Shamseldin A."/>
            <person name="Moawad H."/>
            <person name="Abd El-Rahim W.M."/>
            <person name="Sadowsky M.J."/>
        </authorList>
    </citation>
    <scope>NUCLEOTIDE SEQUENCE [LARGE SCALE GENOMIC DNA]</scope>
    <source>
        <strain evidence="3">CD08_7</strain>
    </source>
</reference>
<evidence type="ECO:0000313" key="6">
    <source>
        <dbReference type="Proteomes" id="UP000546252"/>
    </source>
</evidence>
<dbReference type="EMBL" id="LQBM01000001">
    <property type="protein sequence ID" value="KUG60586.1"/>
    <property type="molecule type" value="Genomic_DNA"/>
</dbReference>
<dbReference type="Pfam" id="PF13452">
    <property type="entry name" value="FAS1_DH_region"/>
    <property type="match status" value="1"/>
</dbReference>
<dbReference type="InterPro" id="IPR029069">
    <property type="entry name" value="HotDog_dom_sf"/>
</dbReference>
<organism evidence="3 5">
    <name type="scientific">Nesterenkonia jeotgali</name>
    <dbReference type="NCBI Taxonomy" id="317018"/>
    <lineage>
        <taxon>Bacteria</taxon>
        <taxon>Bacillati</taxon>
        <taxon>Actinomycetota</taxon>
        <taxon>Actinomycetes</taxon>
        <taxon>Micrococcales</taxon>
        <taxon>Micrococcaceae</taxon>
        <taxon>Nesterenkonia</taxon>
    </lineage>
</organism>
<evidence type="ECO:0000313" key="3">
    <source>
        <dbReference type="EMBL" id="KUG60586.1"/>
    </source>
</evidence>
<evidence type="ECO:0000259" key="2">
    <source>
        <dbReference type="Pfam" id="PF13452"/>
    </source>
</evidence>
<reference evidence="4 6" key="3">
    <citation type="submission" date="2020-08" db="EMBL/GenBank/DDBJ databases">
        <title>Sequencing the genomes of 1000 actinobacteria strains.</title>
        <authorList>
            <person name="Klenk H.-P."/>
        </authorList>
    </citation>
    <scope>NUCLEOTIDE SEQUENCE [LARGE SCALE GENOMIC DNA]</scope>
    <source>
        <strain evidence="4 6">DSM 19081</strain>
    </source>
</reference>
<dbReference type="EMBL" id="JACJIH010000001">
    <property type="protein sequence ID" value="MBA8922575.1"/>
    <property type="molecule type" value="Genomic_DNA"/>
</dbReference>
<comment type="caution">
    <text evidence="3">The sequence shown here is derived from an EMBL/GenBank/DDBJ whole genome shotgun (WGS) entry which is preliminary data.</text>
</comment>
<accession>A0A0W8IL18</accession>
<evidence type="ECO:0000313" key="4">
    <source>
        <dbReference type="EMBL" id="MBA8922575.1"/>
    </source>
</evidence>
<keyword evidence="5" id="KW-1185">Reference proteome</keyword>
<sequence length="159" mass="17111">MINPDRQGHQYPPAAPYQVSREAIREFAFSVQAEHPAHHDVDAARALGHRDLVAPPSFAVIIAQRAEAAVVNDAEAGIDFSRVVHAEERFTHHSPILAGDTLSSQVTLEKIRTMGAGAMVTTVVQISAEDGSPRTTVTSSLLVRNDPADSPARNEKDDA</sequence>
<dbReference type="AlphaFoldDB" id="A0A0W8IL18"/>
<dbReference type="SUPFAM" id="SSF54637">
    <property type="entry name" value="Thioesterase/thiol ester dehydrase-isomerase"/>
    <property type="match status" value="1"/>
</dbReference>
<dbReference type="CDD" id="cd03441">
    <property type="entry name" value="R_hydratase_like"/>
    <property type="match status" value="1"/>
</dbReference>
<dbReference type="OrthoDB" id="5415111at2"/>
<dbReference type="STRING" id="317018.AVL63_09530"/>
<name>A0A0W8IL18_9MICC</name>